<dbReference type="AlphaFoldDB" id="A0A9P1GVN3"/>
<proteinExistence type="predicted"/>
<gene>
    <name evidence="2" type="ORF">PPNO1_LOCUS1286</name>
</gene>
<sequence length="97" mass="10692">MPMPAHVEEDPYLDPRLRVPNPPPPQQHFYDQPPMAPHQPPGPYSSHPPPPMGMQNQMMVAGPSGQNAWKGHVEKAAESKDGRGGYANKEDAEEAIF</sequence>
<dbReference type="Proteomes" id="UP000838763">
    <property type="component" value="Unassembled WGS sequence"/>
</dbReference>
<reference evidence="2" key="1">
    <citation type="submission" date="2022-11" db="EMBL/GenBank/DDBJ databases">
        <authorList>
            <person name="Scott C."/>
            <person name="Bruce N."/>
        </authorList>
    </citation>
    <scope>NUCLEOTIDE SEQUENCE</scope>
</reference>
<name>A0A9P1GVN3_9PEZI</name>
<feature type="compositionally biased region" description="Pro residues" evidence="1">
    <location>
        <begin position="34"/>
        <end position="52"/>
    </location>
</feature>
<evidence type="ECO:0000313" key="3">
    <source>
        <dbReference type="Proteomes" id="UP000838763"/>
    </source>
</evidence>
<keyword evidence="3" id="KW-1185">Reference proteome</keyword>
<evidence type="ECO:0000256" key="1">
    <source>
        <dbReference type="SAM" id="MobiDB-lite"/>
    </source>
</evidence>
<dbReference type="EMBL" id="CALLCH030000002">
    <property type="protein sequence ID" value="CAI4211503.1"/>
    <property type="molecule type" value="Genomic_DNA"/>
</dbReference>
<accession>A0A9P1GVN3</accession>
<dbReference type="OrthoDB" id="4188028at2759"/>
<feature type="compositionally biased region" description="Basic and acidic residues" evidence="1">
    <location>
        <begin position="1"/>
        <end position="17"/>
    </location>
</feature>
<protein>
    <submittedName>
        <fullName evidence="2">Uncharacterized protein</fullName>
    </submittedName>
</protein>
<organism evidence="2 3">
    <name type="scientific">Parascedosporium putredinis</name>
    <dbReference type="NCBI Taxonomy" id="1442378"/>
    <lineage>
        <taxon>Eukaryota</taxon>
        <taxon>Fungi</taxon>
        <taxon>Dikarya</taxon>
        <taxon>Ascomycota</taxon>
        <taxon>Pezizomycotina</taxon>
        <taxon>Sordariomycetes</taxon>
        <taxon>Hypocreomycetidae</taxon>
        <taxon>Microascales</taxon>
        <taxon>Microascaceae</taxon>
        <taxon>Parascedosporium</taxon>
    </lineage>
</organism>
<feature type="compositionally biased region" description="Basic and acidic residues" evidence="1">
    <location>
        <begin position="71"/>
        <end position="83"/>
    </location>
</feature>
<comment type="caution">
    <text evidence="2">The sequence shown here is derived from an EMBL/GenBank/DDBJ whole genome shotgun (WGS) entry which is preliminary data.</text>
</comment>
<feature type="region of interest" description="Disordered" evidence="1">
    <location>
        <begin position="1"/>
        <end position="97"/>
    </location>
</feature>
<evidence type="ECO:0000313" key="2">
    <source>
        <dbReference type="EMBL" id="CAI4211503.1"/>
    </source>
</evidence>